<dbReference type="OrthoDB" id="9799230at2"/>
<dbReference type="InterPro" id="IPR001258">
    <property type="entry name" value="NHL_repeat"/>
</dbReference>
<sequence>MIKYFLFLLTVILCGCDSNPYMENDDAIRSFGGRGNTPGMFNKPRGAAVSQDGNLYIVDMTGRIQVFDTYGKFLFLFNTPAIAKGKPTGLGFAKNGNLLVADTHYHRVLCYTPQGKKLFSFGKYGTKPPNFIYVTDVTADDKYIYVSQYGGALGKYDCIQKFDYEGNFIDAWGQGGSAPGEFDRPMSLAIDQHNHMYVADACNHRIQKFDLQGNLIATWGKIGSDLGDLSYPYGVVVTPDALYVSEFGNNRIQKFTLDGEAISYFGTGGRQIGMFANPWDVVIANGQLFIVDALNHRIQYFSQSIFNMEK</sequence>
<dbReference type="Proteomes" id="UP000326354">
    <property type="component" value="Chromosome"/>
</dbReference>
<keyword evidence="4" id="KW-1185">Reference proteome</keyword>
<keyword evidence="1" id="KW-0677">Repeat</keyword>
<dbReference type="PANTHER" id="PTHR24104">
    <property type="entry name" value="E3 UBIQUITIN-PROTEIN LIGASE NHLRC1-RELATED"/>
    <property type="match status" value="1"/>
</dbReference>
<proteinExistence type="predicted"/>
<gene>
    <name evidence="3" type="ORF">UABAM_06592</name>
</gene>
<dbReference type="Pfam" id="PF01436">
    <property type="entry name" value="NHL"/>
    <property type="match status" value="1"/>
</dbReference>
<feature type="repeat" description="NHL" evidence="2">
    <location>
        <begin position="87"/>
        <end position="114"/>
    </location>
</feature>
<feature type="repeat" description="NHL" evidence="2">
    <location>
        <begin position="28"/>
        <end position="70"/>
    </location>
</feature>
<dbReference type="PROSITE" id="PS51125">
    <property type="entry name" value="NHL"/>
    <property type="match status" value="5"/>
</dbReference>
<evidence type="ECO:0000256" key="1">
    <source>
        <dbReference type="ARBA" id="ARBA00022737"/>
    </source>
</evidence>
<feature type="repeat" description="NHL" evidence="2">
    <location>
        <begin position="173"/>
        <end position="212"/>
    </location>
</feature>
<dbReference type="InterPro" id="IPR011042">
    <property type="entry name" value="6-blade_b-propeller_TolB-like"/>
</dbReference>
<dbReference type="Gene3D" id="2.120.10.30">
    <property type="entry name" value="TolB, C-terminal domain"/>
    <property type="match status" value="3"/>
</dbReference>
<evidence type="ECO:0000313" key="3">
    <source>
        <dbReference type="EMBL" id="BBM88175.1"/>
    </source>
</evidence>
<dbReference type="GO" id="GO:0008270">
    <property type="term" value="F:zinc ion binding"/>
    <property type="evidence" value="ECO:0007669"/>
    <property type="project" value="UniProtKB-KW"/>
</dbReference>
<dbReference type="EMBL" id="AP019860">
    <property type="protein sequence ID" value="BBM88175.1"/>
    <property type="molecule type" value="Genomic_DNA"/>
</dbReference>
<protein>
    <submittedName>
        <fullName evidence="3">Ring finger protein HAC1</fullName>
    </submittedName>
</protein>
<dbReference type="AlphaFoldDB" id="A0A5S9F6S7"/>
<dbReference type="PANTHER" id="PTHR24104:SF25">
    <property type="entry name" value="PROTEIN LIN-41"/>
    <property type="match status" value="1"/>
</dbReference>
<feature type="repeat" description="NHL" evidence="2">
    <location>
        <begin position="262"/>
        <end position="304"/>
    </location>
</feature>
<evidence type="ECO:0000256" key="2">
    <source>
        <dbReference type="PROSITE-ProRule" id="PRU00504"/>
    </source>
</evidence>
<dbReference type="KEGG" id="uam:UABAM_06592"/>
<organism evidence="3 4">
    <name type="scientific">Uabimicrobium amorphum</name>
    <dbReference type="NCBI Taxonomy" id="2596890"/>
    <lineage>
        <taxon>Bacteria</taxon>
        <taxon>Pseudomonadati</taxon>
        <taxon>Planctomycetota</taxon>
        <taxon>Candidatus Uabimicrobiia</taxon>
        <taxon>Candidatus Uabimicrobiales</taxon>
        <taxon>Candidatus Uabimicrobiaceae</taxon>
        <taxon>Candidatus Uabimicrobium</taxon>
    </lineage>
</organism>
<dbReference type="PROSITE" id="PS51257">
    <property type="entry name" value="PROKAR_LIPOPROTEIN"/>
    <property type="match status" value="1"/>
</dbReference>
<dbReference type="RefSeq" id="WP_152021799.1">
    <property type="nucleotide sequence ID" value="NZ_AP019860.1"/>
</dbReference>
<name>A0A5S9F6S7_UABAM</name>
<evidence type="ECO:0000313" key="4">
    <source>
        <dbReference type="Proteomes" id="UP000326354"/>
    </source>
</evidence>
<feature type="repeat" description="NHL" evidence="2">
    <location>
        <begin position="220"/>
        <end position="258"/>
    </location>
</feature>
<dbReference type="SUPFAM" id="SSF63829">
    <property type="entry name" value="Calcium-dependent phosphotriesterase"/>
    <property type="match status" value="1"/>
</dbReference>
<dbReference type="InterPro" id="IPR050952">
    <property type="entry name" value="TRIM-NHL_E3_ligases"/>
</dbReference>
<reference evidence="3 4" key="1">
    <citation type="submission" date="2019-08" db="EMBL/GenBank/DDBJ databases">
        <title>Complete genome sequence of Candidatus Uab amorphum.</title>
        <authorList>
            <person name="Shiratori T."/>
            <person name="Suzuki S."/>
            <person name="Kakizawa Y."/>
            <person name="Ishida K."/>
        </authorList>
    </citation>
    <scope>NUCLEOTIDE SEQUENCE [LARGE SCALE GENOMIC DNA]</scope>
    <source>
        <strain evidence="3 4">SRT547</strain>
    </source>
</reference>
<accession>A0A5S9F6S7</accession>